<dbReference type="Gene3D" id="1.50.10.10">
    <property type="match status" value="1"/>
</dbReference>
<comment type="caution">
    <text evidence="4">The sequence shown here is derived from an EMBL/GenBank/DDBJ whole genome shotgun (WGS) entry which is preliminary data.</text>
</comment>
<reference evidence="4" key="1">
    <citation type="submission" date="2023-07" db="EMBL/GenBank/DDBJ databases">
        <title>Sorghum-associated microbial communities from plants grown in Nebraska, USA.</title>
        <authorList>
            <person name="Schachtman D."/>
        </authorList>
    </citation>
    <scope>NUCLEOTIDE SEQUENCE</scope>
    <source>
        <strain evidence="4">BE80</strain>
    </source>
</reference>
<dbReference type="SUPFAM" id="SSF48208">
    <property type="entry name" value="Six-hairpin glycosidases"/>
    <property type="match status" value="1"/>
</dbReference>
<dbReference type="Pfam" id="PF14498">
    <property type="entry name" value="Glyco_hyd_65N_2"/>
    <property type="match status" value="1"/>
</dbReference>
<dbReference type="EMBL" id="JAVDTR010000013">
    <property type="protein sequence ID" value="MDR6725811.1"/>
    <property type="molecule type" value="Genomic_DNA"/>
</dbReference>
<dbReference type="PANTHER" id="PTHR31084:SF0">
    <property type="entry name" value="ALPHA-L-FUCOSIDASE 2"/>
    <property type="match status" value="1"/>
</dbReference>
<feature type="domain" description="Glycosyl hydrolase family 95 N-terminal" evidence="1">
    <location>
        <begin position="13"/>
        <end position="264"/>
    </location>
</feature>
<gene>
    <name evidence="4" type="ORF">J2W91_004313</name>
</gene>
<sequence length="797" mass="89370">MTSLTKNTQPNRLWYRQPATRWEEALPIGNGRLGGMVYGGDVEERIQLNEDTLWSGYPRDTVQYSSQRYLKKTRELIMAGQYSEAEELLNREMLGRDVEAYQPMGHFLLKQEQLIGTPVQDFERELDLETGIAATNYICDGVRYKREVYASATDDVMVCTLSADQAGAVNVSLSLDSPHPYTSQISEEGVTLFSRCPSHVESNYFRDHPESVIYEDDRGTAYAVSVSVSTVGSKAQVVVEEGNLRVQGADQVVFYLAAATSFERYDVMPVKEGVLLEQACHEVIAKAKSFNPEQLRKRHEQDHRALFARVDLNLGMTGNGELPTDERLLAYQEGVEDPGLEALYFQYGRYLLMASSRPGTQPANLQGIWNHQVEPPWHSDYTTNINTEMNYWPAEVCNLSECHDPLFAMLDDLSQTGRRTARIHYGARGWTAHHNVDIWRTSTPTGGDASWAFWPMGGVWLTAHLWERYLFTGDQQFLAERAYPIMKEAALFCLDWLIEGPGGYLVTAPSTSPENKFLTEEGDARSVSMASTMDMSLIRELFDRSITAAKQLGLDSELAQELSEAKSKLYPFQIGSEGQLQEWFQDFAESEPGHRHVSHLYGLYPGDQINRVHTPELVEAARVSLERRISQGGGHTGWSCAWLINLYARLLDRKHAHQFVRTLLARSTHPNLFDDHPPFQIDGNFGGTAGIAEMLLQSHMGEIHLLPTLPEAWASGSVKGLRARGAYTVAMVWEHGKLVTAEVTADHSGSLTLRSAYPVSIEGHEQSMSESTAQGDYVTTIRMTSGQTVRVSTETEE</sequence>
<dbReference type="Pfam" id="PF21307">
    <property type="entry name" value="Glyco_hydro_95_C"/>
    <property type="match status" value="1"/>
</dbReference>
<dbReference type="FunFam" id="1.50.10.10:FF:000028">
    <property type="entry name" value="Alpha-L-fucosidase 2"/>
    <property type="match status" value="1"/>
</dbReference>
<feature type="domain" description="Alpha fucosidase A-like C-terminal" evidence="2">
    <location>
        <begin position="697"/>
        <end position="790"/>
    </location>
</feature>
<dbReference type="EC" id="3.2.1.51" evidence="4"/>
<evidence type="ECO:0000259" key="1">
    <source>
        <dbReference type="Pfam" id="PF14498"/>
    </source>
</evidence>
<dbReference type="GO" id="GO:0004560">
    <property type="term" value="F:alpha-L-fucosidase activity"/>
    <property type="evidence" value="ECO:0007669"/>
    <property type="project" value="UniProtKB-EC"/>
</dbReference>
<dbReference type="GO" id="GO:0005975">
    <property type="term" value="P:carbohydrate metabolic process"/>
    <property type="evidence" value="ECO:0007669"/>
    <property type="project" value="InterPro"/>
</dbReference>
<evidence type="ECO:0000313" key="5">
    <source>
        <dbReference type="Proteomes" id="UP001254832"/>
    </source>
</evidence>
<evidence type="ECO:0000259" key="3">
    <source>
        <dbReference type="Pfam" id="PF22124"/>
    </source>
</evidence>
<proteinExistence type="predicted"/>
<dbReference type="InterPro" id="IPR049053">
    <property type="entry name" value="AFCA-like_C"/>
</dbReference>
<keyword evidence="4" id="KW-0326">Glycosidase</keyword>
<name>A0AAP5LP09_PAEAM</name>
<dbReference type="InterPro" id="IPR008928">
    <property type="entry name" value="6-hairpin_glycosidase_sf"/>
</dbReference>
<dbReference type="AlphaFoldDB" id="A0AAP5LP09"/>
<feature type="domain" description="Glycosyl hydrolase family 95 catalytic" evidence="3">
    <location>
        <begin position="293"/>
        <end position="695"/>
    </location>
</feature>
<dbReference type="Proteomes" id="UP001254832">
    <property type="component" value="Unassembled WGS sequence"/>
</dbReference>
<dbReference type="InterPro" id="IPR016518">
    <property type="entry name" value="Alpha-L-fucosidase"/>
</dbReference>
<protein>
    <submittedName>
        <fullName evidence="4">Alpha-L-fucosidase 2</fullName>
        <ecNumber evidence="4">3.2.1.51</ecNumber>
    </submittedName>
</protein>
<dbReference type="InterPro" id="IPR012341">
    <property type="entry name" value="6hp_glycosidase-like_sf"/>
</dbReference>
<dbReference type="InterPro" id="IPR054363">
    <property type="entry name" value="GH95_cat"/>
</dbReference>
<keyword evidence="4" id="KW-0378">Hydrolase</keyword>
<evidence type="ECO:0000313" key="4">
    <source>
        <dbReference type="EMBL" id="MDR6725811.1"/>
    </source>
</evidence>
<organism evidence="4 5">
    <name type="scientific">Paenibacillus amylolyticus</name>
    <dbReference type="NCBI Taxonomy" id="1451"/>
    <lineage>
        <taxon>Bacteria</taxon>
        <taxon>Bacillati</taxon>
        <taxon>Bacillota</taxon>
        <taxon>Bacilli</taxon>
        <taxon>Bacillales</taxon>
        <taxon>Paenibacillaceae</taxon>
        <taxon>Paenibacillus</taxon>
    </lineage>
</organism>
<dbReference type="PIRSF" id="PIRSF007663">
    <property type="entry name" value="UCP007663"/>
    <property type="match status" value="1"/>
</dbReference>
<dbReference type="PANTHER" id="PTHR31084">
    <property type="entry name" value="ALPHA-L-FUCOSIDASE 2"/>
    <property type="match status" value="1"/>
</dbReference>
<evidence type="ECO:0000259" key="2">
    <source>
        <dbReference type="Pfam" id="PF21307"/>
    </source>
</evidence>
<accession>A0AAP5LP09</accession>
<dbReference type="RefSeq" id="WP_310143377.1">
    <property type="nucleotide sequence ID" value="NZ_JAVDTR010000013.1"/>
</dbReference>
<dbReference type="Pfam" id="PF22124">
    <property type="entry name" value="Glyco_hydro_95_cat"/>
    <property type="match status" value="1"/>
</dbReference>
<dbReference type="InterPro" id="IPR027414">
    <property type="entry name" value="GH95_N_dom"/>
</dbReference>